<dbReference type="PROSITE" id="PS50271">
    <property type="entry name" value="ZF_UBP"/>
    <property type="match status" value="1"/>
</dbReference>
<dbReference type="Gene3D" id="3.30.40.10">
    <property type="entry name" value="Zinc/RING finger domain, C3HC4 (zinc finger)"/>
    <property type="match status" value="1"/>
</dbReference>
<gene>
    <name evidence="8" type="ORF">M407DRAFT_64084</name>
</gene>
<keyword evidence="5" id="KW-0788">Thiol protease</keyword>
<dbReference type="InterPro" id="IPR018200">
    <property type="entry name" value="USP_CS"/>
</dbReference>
<dbReference type="EC" id="3.4.19.12" evidence="5"/>
<comment type="catalytic activity">
    <reaction evidence="5">
        <text>Thiol-dependent hydrolysis of ester, thioester, amide, peptide and isopeptide bonds formed by the C-terminal Gly of ubiquitin (a 76-residue protein attached to proteins as an intracellular targeting signal).</text>
        <dbReference type="EC" id="3.4.19.12"/>
    </reaction>
</comment>
<keyword evidence="1" id="KW-0479">Metal-binding</keyword>
<evidence type="ECO:0000256" key="5">
    <source>
        <dbReference type="RuleBase" id="RU366025"/>
    </source>
</evidence>
<dbReference type="Pfam" id="PF02148">
    <property type="entry name" value="zf-UBP"/>
    <property type="match status" value="1"/>
</dbReference>
<evidence type="ECO:0000256" key="4">
    <source>
        <dbReference type="PROSITE-ProRule" id="PRU00502"/>
    </source>
</evidence>
<name>A0A0C3MLS6_9AGAM</name>
<keyword evidence="9" id="KW-1185">Reference proteome</keyword>
<feature type="domain" description="UBP-type" evidence="7">
    <location>
        <begin position="37"/>
        <end position="174"/>
    </location>
</feature>
<keyword evidence="5" id="KW-0645">Protease</keyword>
<dbReference type="AlphaFoldDB" id="A0A0C3MLS6"/>
<dbReference type="Pfam" id="PF00443">
    <property type="entry name" value="UCH"/>
    <property type="match status" value="1"/>
</dbReference>
<dbReference type="GO" id="GO:0005829">
    <property type="term" value="C:cytosol"/>
    <property type="evidence" value="ECO:0007669"/>
    <property type="project" value="TreeGrafter"/>
</dbReference>
<sequence length="554" mass="61966">MDSQITRITSSGDLKFSVDGDDGSTQTLSSDDVDNYDQCSHLAELFGSPEKKSKCLEKYKSLVVWSTKAHLPRRSVTAEARPAKRRKIQVADCDTCGATLHRPFVCLFCNFGGCWKEGHVVAHMQEKKHGFCVDTTSGNIFCLGCDDFVQNANFDSVHSAVTLAIEEKNTGFQESKSKNKRVSFKPWTPTQGDNDTIQKSTVMSCQGRRGLLNLGSTCYMNVILQTFIHNPLLRNHFLSDKHPQKLCKNLNPPCLCCEMDKLFSELYSGSQPYGPVSFLHAMWKAAAEVSGYQQQDAHEFFIAALNQIHASSRGSTSISCVCVVHSTFAGQLQSDVQCTNCGNVTTQTDLVLDITLDLGGKLGKDDHTLAGCLRRFTRAENLESRCSKCVNSSNEATKRLSIRKLPPVLCFTFKRFKHDNTATKIDTHIRFPANLNMAPYTSIATGAKGDPAILGPPAMYEYELFAVVNHEGQVNTGHYTNYARFEDQWYHFNDEKVTSATLRDCLNSRAYMCVYVKRHLDYKQHQIPSYILAQQQAAERDRMKGGEKRPSKTT</sequence>
<evidence type="ECO:0000256" key="1">
    <source>
        <dbReference type="ARBA" id="ARBA00022723"/>
    </source>
</evidence>
<dbReference type="GO" id="GO:0016579">
    <property type="term" value="P:protein deubiquitination"/>
    <property type="evidence" value="ECO:0007669"/>
    <property type="project" value="InterPro"/>
</dbReference>
<evidence type="ECO:0000259" key="7">
    <source>
        <dbReference type="PROSITE" id="PS50271"/>
    </source>
</evidence>
<keyword evidence="5" id="KW-0378">Hydrolase</keyword>
<dbReference type="GO" id="GO:0004843">
    <property type="term" value="F:cysteine-type deubiquitinase activity"/>
    <property type="evidence" value="ECO:0007669"/>
    <property type="project" value="UniProtKB-UniRule"/>
</dbReference>
<keyword evidence="5" id="KW-0833">Ubl conjugation pathway</keyword>
<evidence type="ECO:0000313" key="8">
    <source>
        <dbReference type="EMBL" id="KIO34647.1"/>
    </source>
</evidence>
<reference evidence="9" key="2">
    <citation type="submission" date="2015-01" db="EMBL/GenBank/DDBJ databases">
        <title>Evolutionary Origins and Diversification of the Mycorrhizal Mutualists.</title>
        <authorList>
            <consortium name="DOE Joint Genome Institute"/>
            <consortium name="Mycorrhizal Genomics Consortium"/>
            <person name="Kohler A."/>
            <person name="Kuo A."/>
            <person name="Nagy L.G."/>
            <person name="Floudas D."/>
            <person name="Copeland A."/>
            <person name="Barry K.W."/>
            <person name="Cichocki N."/>
            <person name="Veneault-Fourrey C."/>
            <person name="LaButti K."/>
            <person name="Lindquist E.A."/>
            <person name="Lipzen A."/>
            <person name="Lundell T."/>
            <person name="Morin E."/>
            <person name="Murat C."/>
            <person name="Riley R."/>
            <person name="Ohm R."/>
            <person name="Sun H."/>
            <person name="Tunlid A."/>
            <person name="Henrissat B."/>
            <person name="Grigoriev I.V."/>
            <person name="Hibbett D.S."/>
            <person name="Martin F."/>
        </authorList>
    </citation>
    <scope>NUCLEOTIDE SEQUENCE [LARGE SCALE GENOMIC DNA]</scope>
    <source>
        <strain evidence="9">MUT 4182</strain>
    </source>
</reference>
<dbReference type="PROSITE" id="PS50235">
    <property type="entry name" value="USP_3"/>
    <property type="match status" value="1"/>
</dbReference>
<dbReference type="OrthoDB" id="289038at2759"/>
<dbReference type="SUPFAM" id="SSF57850">
    <property type="entry name" value="RING/U-box"/>
    <property type="match status" value="1"/>
</dbReference>
<dbReference type="PANTHER" id="PTHR24006:SF937">
    <property type="entry name" value="UBIQUITIN CARBOXYL-TERMINAL HYDROLASE"/>
    <property type="match status" value="1"/>
</dbReference>
<reference evidence="8 9" key="1">
    <citation type="submission" date="2014-04" db="EMBL/GenBank/DDBJ databases">
        <authorList>
            <consortium name="DOE Joint Genome Institute"/>
            <person name="Kuo A."/>
            <person name="Girlanda M."/>
            <person name="Perotto S."/>
            <person name="Kohler A."/>
            <person name="Nagy L.G."/>
            <person name="Floudas D."/>
            <person name="Copeland A."/>
            <person name="Barry K.W."/>
            <person name="Cichocki N."/>
            <person name="Veneault-Fourrey C."/>
            <person name="LaButti K."/>
            <person name="Lindquist E.A."/>
            <person name="Lipzen A."/>
            <person name="Lundell T."/>
            <person name="Morin E."/>
            <person name="Murat C."/>
            <person name="Sun H."/>
            <person name="Tunlid A."/>
            <person name="Henrissat B."/>
            <person name="Grigoriev I.V."/>
            <person name="Hibbett D.S."/>
            <person name="Martin F."/>
            <person name="Nordberg H.P."/>
            <person name="Cantor M.N."/>
            <person name="Hua S.X."/>
        </authorList>
    </citation>
    <scope>NUCLEOTIDE SEQUENCE [LARGE SCALE GENOMIC DNA]</scope>
    <source>
        <strain evidence="8 9">MUT 4182</strain>
    </source>
</reference>
<dbReference type="InterPro" id="IPR001394">
    <property type="entry name" value="Peptidase_C19_UCH"/>
</dbReference>
<dbReference type="InterPro" id="IPR038765">
    <property type="entry name" value="Papain-like_cys_pep_sf"/>
</dbReference>
<dbReference type="HOGENOM" id="CLU_008279_11_2_1"/>
<proteinExistence type="inferred from homology"/>
<dbReference type="PROSITE" id="PS00972">
    <property type="entry name" value="USP_1"/>
    <property type="match status" value="1"/>
</dbReference>
<evidence type="ECO:0000256" key="2">
    <source>
        <dbReference type="ARBA" id="ARBA00022771"/>
    </source>
</evidence>
<dbReference type="PROSITE" id="PS00973">
    <property type="entry name" value="USP_2"/>
    <property type="match status" value="1"/>
</dbReference>
<dbReference type="InterPro" id="IPR050164">
    <property type="entry name" value="Peptidase_C19"/>
</dbReference>
<dbReference type="Proteomes" id="UP000054248">
    <property type="component" value="Unassembled WGS sequence"/>
</dbReference>
<dbReference type="EMBL" id="KN822942">
    <property type="protein sequence ID" value="KIO34647.1"/>
    <property type="molecule type" value="Genomic_DNA"/>
</dbReference>
<dbReference type="Gene3D" id="3.90.70.10">
    <property type="entry name" value="Cysteine proteinases"/>
    <property type="match status" value="1"/>
</dbReference>
<keyword evidence="2 4" id="KW-0863">Zinc-finger</keyword>
<dbReference type="PANTHER" id="PTHR24006">
    <property type="entry name" value="UBIQUITIN CARBOXYL-TERMINAL HYDROLASE"/>
    <property type="match status" value="1"/>
</dbReference>
<dbReference type="SUPFAM" id="SSF54001">
    <property type="entry name" value="Cysteine proteinases"/>
    <property type="match status" value="1"/>
</dbReference>
<dbReference type="GO" id="GO:0008270">
    <property type="term" value="F:zinc ion binding"/>
    <property type="evidence" value="ECO:0007669"/>
    <property type="project" value="UniProtKB-KW"/>
</dbReference>
<dbReference type="GO" id="GO:0006508">
    <property type="term" value="P:proteolysis"/>
    <property type="evidence" value="ECO:0007669"/>
    <property type="project" value="UniProtKB-KW"/>
</dbReference>
<dbReference type="GO" id="GO:0005634">
    <property type="term" value="C:nucleus"/>
    <property type="evidence" value="ECO:0007669"/>
    <property type="project" value="TreeGrafter"/>
</dbReference>
<evidence type="ECO:0000259" key="6">
    <source>
        <dbReference type="PROSITE" id="PS50235"/>
    </source>
</evidence>
<organism evidence="8 9">
    <name type="scientific">Tulasnella calospora MUT 4182</name>
    <dbReference type="NCBI Taxonomy" id="1051891"/>
    <lineage>
        <taxon>Eukaryota</taxon>
        <taxon>Fungi</taxon>
        <taxon>Dikarya</taxon>
        <taxon>Basidiomycota</taxon>
        <taxon>Agaricomycotina</taxon>
        <taxon>Agaricomycetes</taxon>
        <taxon>Cantharellales</taxon>
        <taxon>Tulasnellaceae</taxon>
        <taxon>Tulasnella</taxon>
    </lineage>
</organism>
<dbReference type="InterPro" id="IPR028889">
    <property type="entry name" value="USP"/>
</dbReference>
<accession>A0A0C3MLS6</accession>
<evidence type="ECO:0000313" key="9">
    <source>
        <dbReference type="Proteomes" id="UP000054248"/>
    </source>
</evidence>
<protein>
    <recommendedName>
        <fullName evidence="5">Ubiquitin carboxyl-terminal hydrolase</fullName>
        <ecNumber evidence="5">3.4.19.12</ecNumber>
    </recommendedName>
</protein>
<keyword evidence="3" id="KW-0862">Zinc</keyword>
<feature type="domain" description="USP" evidence="6">
    <location>
        <begin position="209"/>
        <end position="518"/>
    </location>
</feature>
<dbReference type="InterPro" id="IPR013083">
    <property type="entry name" value="Znf_RING/FYVE/PHD"/>
</dbReference>
<evidence type="ECO:0000256" key="3">
    <source>
        <dbReference type="ARBA" id="ARBA00022833"/>
    </source>
</evidence>
<dbReference type="InterPro" id="IPR001607">
    <property type="entry name" value="Znf_UBP"/>
</dbReference>
<dbReference type="STRING" id="1051891.A0A0C3MLS6"/>
<comment type="similarity">
    <text evidence="5">Belongs to the peptidase C19 family.</text>
</comment>